<evidence type="ECO:0000256" key="11">
    <source>
        <dbReference type="ARBA" id="ARBA00071607"/>
    </source>
</evidence>
<keyword evidence="7 13" id="KW-0503">Monooxygenase</keyword>
<dbReference type="GO" id="GO:0018669">
    <property type="term" value="F:3-hydroxybenzoate 6-monooxygenase activity"/>
    <property type="evidence" value="ECO:0007669"/>
    <property type="project" value="UniProtKB-EC"/>
</dbReference>
<comment type="caution">
    <text evidence="13">The sequence shown here is derived from an EMBL/GenBank/DDBJ whole genome shotgun (WGS) entry which is preliminary data.</text>
</comment>
<reference evidence="13 14" key="1">
    <citation type="journal article" date="2019" name="Environ. Microbiol.">
        <title>Species interactions and distinct microbial communities in high Arctic permafrost affected cryosols are associated with the CH4 and CO2 gas fluxes.</title>
        <authorList>
            <person name="Altshuler I."/>
            <person name="Hamel J."/>
            <person name="Turney S."/>
            <person name="Magnuson E."/>
            <person name="Levesque R."/>
            <person name="Greer C."/>
            <person name="Whyte L.G."/>
        </authorList>
    </citation>
    <scope>NUCLEOTIDE SEQUENCE [LARGE SCALE GENOMIC DNA]</scope>
    <source>
        <strain evidence="13 14">S06.C</strain>
    </source>
</reference>
<evidence type="ECO:0000259" key="12">
    <source>
        <dbReference type="Pfam" id="PF01494"/>
    </source>
</evidence>
<evidence type="ECO:0000313" key="14">
    <source>
        <dbReference type="Proteomes" id="UP000319212"/>
    </source>
</evidence>
<evidence type="ECO:0000313" key="13">
    <source>
        <dbReference type="EMBL" id="TPG23924.1"/>
    </source>
</evidence>
<dbReference type="PRINTS" id="PR00420">
    <property type="entry name" value="RNGMNOXGNASE"/>
</dbReference>
<dbReference type="AlphaFoldDB" id="A0A502DFY1"/>
<proteinExistence type="inferred from homology"/>
<dbReference type="Proteomes" id="UP000319212">
    <property type="component" value="Unassembled WGS sequence"/>
</dbReference>
<gene>
    <name evidence="13" type="ORF">EAH82_18905</name>
</gene>
<dbReference type="EMBL" id="RCZI01000006">
    <property type="protein sequence ID" value="TPG23924.1"/>
    <property type="molecule type" value="Genomic_DNA"/>
</dbReference>
<dbReference type="SUPFAM" id="SSF51905">
    <property type="entry name" value="FAD/NAD(P)-binding domain"/>
    <property type="match status" value="1"/>
</dbReference>
<sequence>MNESLTTNDTPRVLLIGGGIGGMAAALSLARLGLAVELIEQSTAIGEIGAGLQLGPNAFAALDALGVGQAVRNGSVFTDRLVMMDAVDCSEVASVPVGEAFRARFGNPYAVSHRADLHGALFDAVQRHPRIRVHTGAQVDVLELGGAQVRAAARDGRLFTGDAVVGCDGVKSVVRAKLIGDAPRVSGHVVYRAVVPAADMPADLRWNAPVVWAGPNCHLVHYPLRHGEFYNLVVTFHSRDKEQWGVSDGSKAEVLSYFDGVHARPRQLLDRPTSWRRWSTADRDPVANWSEGHATLLGDAAHPMMQYLAQGACMALEDAVTLGAAVQACRRDDGRFDLPTAFRLYASARVARTARVVLSVREMGRLYHAKGVERRVRNSLWVGRTPDRFYDAVEWLYAWRPERCLDDADAALRASARDLHVAS</sequence>
<evidence type="ECO:0000256" key="2">
    <source>
        <dbReference type="ARBA" id="ARBA00022630"/>
    </source>
</evidence>
<comment type="similarity">
    <text evidence="8">Belongs to the 3-hydroxybenzoate 6-hydroxylase family.</text>
</comment>
<dbReference type="NCBIfam" id="NF006021">
    <property type="entry name" value="PRK08163.1"/>
    <property type="match status" value="1"/>
</dbReference>
<keyword evidence="5 13" id="KW-0560">Oxidoreductase</keyword>
<name>A0A502DFY1_9BURK</name>
<keyword evidence="2" id="KW-0285">Flavoprotein</keyword>
<dbReference type="GO" id="GO:0071949">
    <property type="term" value="F:FAD binding"/>
    <property type="evidence" value="ECO:0007669"/>
    <property type="project" value="InterPro"/>
</dbReference>
<evidence type="ECO:0000256" key="4">
    <source>
        <dbReference type="ARBA" id="ARBA00022827"/>
    </source>
</evidence>
<evidence type="ECO:0000256" key="7">
    <source>
        <dbReference type="ARBA" id="ARBA00023033"/>
    </source>
</evidence>
<accession>A0A502DFY1</accession>
<dbReference type="RefSeq" id="WP_140844675.1">
    <property type="nucleotide sequence ID" value="NZ_RCZI01000006.1"/>
</dbReference>
<keyword evidence="3" id="KW-0058">Aromatic hydrocarbons catabolism</keyword>
<protein>
    <recommendedName>
        <fullName evidence="11">3-hydroxybenzoate 6-hydroxylase</fullName>
        <ecNumber evidence="10">1.14.13.24</ecNumber>
    </recommendedName>
</protein>
<dbReference type="PANTHER" id="PTHR13789:SF318">
    <property type="entry name" value="GERANYLGERANYL DIPHOSPHATE REDUCTASE"/>
    <property type="match status" value="1"/>
</dbReference>
<comment type="catalytic activity">
    <reaction evidence="9">
        <text>3-hydroxybenzoate + NADH + O2 + H(+) = 2,5-dihydroxybenzoate + NAD(+) + H2O</text>
        <dbReference type="Rhea" id="RHEA:22692"/>
        <dbReference type="ChEBI" id="CHEBI:15377"/>
        <dbReference type="ChEBI" id="CHEBI:15378"/>
        <dbReference type="ChEBI" id="CHEBI:15379"/>
        <dbReference type="ChEBI" id="CHEBI:16193"/>
        <dbReference type="ChEBI" id="CHEBI:57540"/>
        <dbReference type="ChEBI" id="CHEBI:57945"/>
        <dbReference type="ChEBI" id="CHEBI:58044"/>
        <dbReference type="EC" id="1.14.13.24"/>
    </reaction>
</comment>
<evidence type="ECO:0000256" key="10">
    <source>
        <dbReference type="ARBA" id="ARBA00066995"/>
    </source>
</evidence>
<feature type="domain" description="FAD-binding" evidence="12">
    <location>
        <begin position="12"/>
        <end position="335"/>
    </location>
</feature>
<evidence type="ECO:0000256" key="8">
    <source>
        <dbReference type="ARBA" id="ARBA00024018"/>
    </source>
</evidence>
<dbReference type="Pfam" id="PF01494">
    <property type="entry name" value="FAD_binding_3"/>
    <property type="match status" value="1"/>
</dbReference>
<dbReference type="InterPro" id="IPR036188">
    <property type="entry name" value="FAD/NAD-bd_sf"/>
</dbReference>
<dbReference type="FunFam" id="3.50.50.60:FF:000131">
    <property type="entry name" value="3-hydroxybenzoate 6-monooxygenase"/>
    <property type="match status" value="1"/>
</dbReference>
<dbReference type="OrthoDB" id="9782160at2"/>
<dbReference type="Gene3D" id="3.50.50.60">
    <property type="entry name" value="FAD/NAD(P)-binding domain"/>
    <property type="match status" value="1"/>
</dbReference>
<keyword evidence="4" id="KW-0274">FAD</keyword>
<keyword evidence="6" id="KW-0520">NAD</keyword>
<comment type="cofactor">
    <cofactor evidence="1">
        <name>FAD</name>
        <dbReference type="ChEBI" id="CHEBI:57692"/>
    </cofactor>
</comment>
<dbReference type="PANTHER" id="PTHR13789">
    <property type="entry name" value="MONOOXYGENASE"/>
    <property type="match status" value="1"/>
</dbReference>
<dbReference type="InterPro" id="IPR002938">
    <property type="entry name" value="FAD-bd"/>
</dbReference>
<evidence type="ECO:0000256" key="5">
    <source>
        <dbReference type="ARBA" id="ARBA00023002"/>
    </source>
</evidence>
<dbReference type="SUPFAM" id="SSF54373">
    <property type="entry name" value="FAD-linked reductases, C-terminal domain"/>
    <property type="match status" value="1"/>
</dbReference>
<dbReference type="EC" id="1.14.13.24" evidence="10"/>
<evidence type="ECO:0000256" key="1">
    <source>
        <dbReference type="ARBA" id="ARBA00001974"/>
    </source>
</evidence>
<evidence type="ECO:0000256" key="9">
    <source>
        <dbReference type="ARBA" id="ARBA00050623"/>
    </source>
</evidence>
<dbReference type="InterPro" id="IPR050493">
    <property type="entry name" value="FAD-dep_Monooxygenase_BioMet"/>
</dbReference>
<evidence type="ECO:0000256" key="6">
    <source>
        <dbReference type="ARBA" id="ARBA00023027"/>
    </source>
</evidence>
<evidence type="ECO:0000256" key="3">
    <source>
        <dbReference type="ARBA" id="ARBA00022797"/>
    </source>
</evidence>
<organism evidence="13 14">
    <name type="scientific">Variovorax guangxiensis</name>
    <dbReference type="NCBI Taxonomy" id="1775474"/>
    <lineage>
        <taxon>Bacteria</taxon>
        <taxon>Pseudomonadati</taxon>
        <taxon>Pseudomonadota</taxon>
        <taxon>Betaproteobacteria</taxon>
        <taxon>Burkholderiales</taxon>
        <taxon>Comamonadaceae</taxon>
        <taxon>Variovorax</taxon>
    </lineage>
</organism>